<evidence type="ECO:0000259" key="1">
    <source>
        <dbReference type="Pfam" id="PF00149"/>
    </source>
</evidence>
<dbReference type="SUPFAM" id="SSF56300">
    <property type="entry name" value="Metallo-dependent phosphatases"/>
    <property type="match status" value="1"/>
</dbReference>
<evidence type="ECO:0000313" key="2">
    <source>
        <dbReference type="EMBL" id="MDO1446885.1"/>
    </source>
</evidence>
<dbReference type="EMBL" id="JAUKPO010000005">
    <property type="protein sequence ID" value="MDO1446885.1"/>
    <property type="molecule type" value="Genomic_DNA"/>
</dbReference>
<evidence type="ECO:0000313" key="3">
    <source>
        <dbReference type="Proteomes" id="UP001168528"/>
    </source>
</evidence>
<reference evidence="2" key="1">
    <citation type="submission" date="2023-07" db="EMBL/GenBank/DDBJ databases">
        <title>The genome sequence of Rhodocytophaga aerolata KACC 12507.</title>
        <authorList>
            <person name="Zhang X."/>
        </authorList>
    </citation>
    <scope>NUCLEOTIDE SEQUENCE</scope>
    <source>
        <strain evidence="2">KACC 12507</strain>
    </source>
</reference>
<feature type="domain" description="Calcineurin-like phosphoesterase" evidence="1">
    <location>
        <begin position="1"/>
        <end position="174"/>
    </location>
</feature>
<dbReference type="InterPro" id="IPR051693">
    <property type="entry name" value="UPF0046_metallophosphoest"/>
</dbReference>
<proteinExistence type="predicted"/>
<dbReference type="InterPro" id="IPR004843">
    <property type="entry name" value="Calcineurin-like_PHP"/>
</dbReference>
<protein>
    <submittedName>
        <fullName evidence="2">Metallophosphatase domain-containing protein</fullName>
    </submittedName>
</protein>
<dbReference type="Gene3D" id="3.60.21.10">
    <property type="match status" value="1"/>
</dbReference>
<accession>A0ABT8R458</accession>
<sequence length="215" mass="24904">MRIICISDTHGQHHSLQLPQGDILIHAGDISTLGKAEEIEDFLTWYSQLPHPYKLFIGGNHDFYLEKEPELFELMVPKNCIYLNDSMVEVEGIKIWGSPVTPFYHNWAFNRYPGDDIRKHWKLISEDTDIVVTHGPPAGILDMTVREIAVGDEDLRKKITYIRPKYHIFGHIHEQYGQIEQEGTTYINASYLDIRYRPSHPPVVIEYEKSVTGSR</sequence>
<dbReference type="Proteomes" id="UP001168528">
    <property type="component" value="Unassembled WGS sequence"/>
</dbReference>
<organism evidence="2 3">
    <name type="scientific">Rhodocytophaga aerolata</name>
    <dbReference type="NCBI Taxonomy" id="455078"/>
    <lineage>
        <taxon>Bacteria</taxon>
        <taxon>Pseudomonadati</taxon>
        <taxon>Bacteroidota</taxon>
        <taxon>Cytophagia</taxon>
        <taxon>Cytophagales</taxon>
        <taxon>Rhodocytophagaceae</taxon>
        <taxon>Rhodocytophaga</taxon>
    </lineage>
</organism>
<comment type="caution">
    <text evidence="2">The sequence shown here is derived from an EMBL/GenBank/DDBJ whole genome shotgun (WGS) entry which is preliminary data.</text>
</comment>
<dbReference type="PANTHER" id="PTHR12905">
    <property type="entry name" value="METALLOPHOSPHOESTERASE"/>
    <property type="match status" value="1"/>
</dbReference>
<dbReference type="CDD" id="cd07379">
    <property type="entry name" value="MPP_239FB"/>
    <property type="match status" value="1"/>
</dbReference>
<dbReference type="PANTHER" id="PTHR12905:SF0">
    <property type="entry name" value="CALCINEURIN-LIKE PHOSPHOESTERASE DOMAIN-CONTAINING PROTEIN"/>
    <property type="match status" value="1"/>
</dbReference>
<gene>
    <name evidence="2" type="ORF">Q0590_11510</name>
</gene>
<keyword evidence="3" id="KW-1185">Reference proteome</keyword>
<dbReference type="Pfam" id="PF00149">
    <property type="entry name" value="Metallophos"/>
    <property type="match status" value="1"/>
</dbReference>
<dbReference type="InterPro" id="IPR029052">
    <property type="entry name" value="Metallo-depent_PP-like"/>
</dbReference>
<name>A0ABT8R458_9BACT</name>
<dbReference type="RefSeq" id="WP_302037689.1">
    <property type="nucleotide sequence ID" value="NZ_JAUKPO010000005.1"/>
</dbReference>